<reference evidence="1" key="1">
    <citation type="submission" date="2020-08" db="EMBL/GenBank/DDBJ databases">
        <title>Genome sequencing and assembly of the red palm weevil Rhynchophorus ferrugineus.</title>
        <authorList>
            <person name="Dias G.B."/>
            <person name="Bergman C.M."/>
            <person name="Manee M."/>
        </authorList>
    </citation>
    <scope>NUCLEOTIDE SEQUENCE</scope>
    <source>
        <strain evidence="1">AA-2017</strain>
        <tissue evidence="1">Whole larva</tissue>
    </source>
</reference>
<dbReference type="Proteomes" id="UP000625711">
    <property type="component" value="Unassembled WGS sequence"/>
</dbReference>
<dbReference type="AlphaFoldDB" id="A0A834M7J6"/>
<keyword evidence="2" id="KW-1185">Reference proteome</keyword>
<feature type="non-terminal residue" evidence="1">
    <location>
        <position position="41"/>
    </location>
</feature>
<comment type="caution">
    <text evidence="1">The sequence shown here is derived from an EMBL/GenBank/DDBJ whole genome shotgun (WGS) entry which is preliminary data.</text>
</comment>
<sequence>MEKSIVPIEILQYCNALELPKQDRLYPAGQFDTAGLWGKNS</sequence>
<gene>
    <name evidence="1" type="ORF">GWI33_012493</name>
</gene>
<name>A0A834M7J6_RHYFE</name>
<evidence type="ECO:0000313" key="1">
    <source>
        <dbReference type="EMBL" id="KAF7274841.1"/>
    </source>
</evidence>
<proteinExistence type="predicted"/>
<dbReference type="EMBL" id="JAACXV010011999">
    <property type="protein sequence ID" value="KAF7274841.1"/>
    <property type="molecule type" value="Genomic_DNA"/>
</dbReference>
<evidence type="ECO:0000313" key="2">
    <source>
        <dbReference type="Proteomes" id="UP000625711"/>
    </source>
</evidence>
<accession>A0A834M7J6</accession>
<organism evidence="1 2">
    <name type="scientific">Rhynchophorus ferrugineus</name>
    <name type="common">Red palm weevil</name>
    <name type="synonym">Curculio ferrugineus</name>
    <dbReference type="NCBI Taxonomy" id="354439"/>
    <lineage>
        <taxon>Eukaryota</taxon>
        <taxon>Metazoa</taxon>
        <taxon>Ecdysozoa</taxon>
        <taxon>Arthropoda</taxon>
        <taxon>Hexapoda</taxon>
        <taxon>Insecta</taxon>
        <taxon>Pterygota</taxon>
        <taxon>Neoptera</taxon>
        <taxon>Endopterygota</taxon>
        <taxon>Coleoptera</taxon>
        <taxon>Polyphaga</taxon>
        <taxon>Cucujiformia</taxon>
        <taxon>Curculionidae</taxon>
        <taxon>Dryophthorinae</taxon>
        <taxon>Rhynchophorus</taxon>
    </lineage>
</organism>
<protein>
    <submittedName>
        <fullName evidence="1">Uncharacterized protein</fullName>
    </submittedName>
</protein>